<gene>
    <name evidence="1" type="ORF">UR89_C0015G0012</name>
</gene>
<sequence length="78" mass="9300">MHNHMKTKKLILKKEIKYRDKAIFMKCLDCCCCQIKEILLCEIKGCPLWELRPKESRGLYTLIKQLKQKNLGLYEANK</sequence>
<name>A0A0G0CXP5_9BACT</name>
<dbReference type="EMBL" id="LBQX01000015">
    <property type="protein sequence ID" value="KKP86749.1"/>
    <property type="molecule type" value="Genomic_DNA"/>
</dbReference>
<organism evidence="1 2">
    <name type="scientific">Candidatus Roizmanbacteria bacterium GW2011_GWA2_35_8</name>
    <dbReference type="NCBI Taxonomy" id="1618479"/>
    <lineage>
        <taxon>Bacteria</taxon>
        <taxon>Candidatus Roizmaniibacteriota</taxon>
    </lineage>
</organism>
<evidence type="ECO:0000313" key="1">
    <source>
        <dbReference type="EMBL" id="KKP86749.1"/>
    </source>
</evidence>
<comment type="caution">
    <text evidence="1">The sequence shown here is derived from an EMBL/GenBank/DDBJ whole genome shotgun (WGS) entry which is preliminary data.</text>
</comment>
<reference evidence="1 2" key="1">
    <citation type="journal article" date="2015" name="Nature">
        <title>rRNA introns, odd ribosomes, and small enigmatic genomes across a large radiation of phyla.</title>
        <authorList>
            <person name="Brown C.T."/>
            <person name="Hug L.A."/>
            <person name="Thomas B.C."/>
            <person name="Sharon I."/>
            <person name="Castelle C.J."/>
            <person name="Singh A."/>
            <person name="Wilkins M.J."/>
            <person name="Williams K.H."/>
            <person name="Banfield J.F."/>
        </authorList>
    </citation>
    <scope>NUCLEOTIDE SEQUENCE [LARGE SCALE GENOMIC DNA]</scope>
</reference>
<evidence type="ECO:0000313" key="2">
    <source>
        <dbReference type="Proteomes" id="UP000034536"/>
    </source>
</evidence>
<dbReference type="Proteomes" id="UP000034536">
    <property type="component" value="Unassembled WGS sequence"/>
</dbReference>
<accession>A0A0G0CXP5</accession>
<dbReference type="AlphaFoldDB" id="A0A0G0CXP5"/>
<protein>
    <submittedName>
        <fullName evidence="1">Uncharacterized protein</fullName>
    </submittedName>
</protein>
<proteinExistence type="predicted"/>